<evidence type="ECO:0000313" key="2">
    <source>
        <dbReference type="EMBL" id="CAE7268832.1"/>
    </source>
</evidence>
<accession>A0A812MK72</accession>
<comment type="caution">
    <text evidence="2">The sequence shown here is derived from an EMBL/GenBank/DDBJ whole genome shotgun (WGS) entry which is preliminary data.</text>
</comment>
<sequence>MANKRQPVGLWASVVEIQHAPPVEDRALACVVVFWHEEKAEPAYQIYTGRLFGLPLAVTSLNRYSRFVDAAGRRLVWALISAYFRDSRISDWASSQGSGQWAFRTLTFFVWERLVQKVQDMVKSITQSRALRSGNASKLYGMLNFLESGMFGRAGAGVLQAIKNCQLQRGEHLTPELEESLNVIQAILLAANDAAEEESGKGSGGFHLIFLDAQQVRQSFVVVIGLGGCQYFLSLSRMEEVHVHLQRTSRLEEYAENAKGEDKAWQNMMKFAGEEAEPESGSVLMLYKAWNVSSLSVEPVEEDTGSLTLIFDGPEGGGSLQAGESFSDMDEYVLRRIRLSLPSEHTLLNRRLPLEVQFWHEPAVHRDISRLIMERSKVQQMLQRFHGLIHDWQFQLKRLEDPSSKNASFPNLQTERDWAEAVRRDSIQDGQSLMDHVSDLHRQIARIDEQVELLNERLHRPQSARMVALSLLYSAPHDAVLAAASGRFLRWLTAAVKHKKEKKKPESGNKALKAQVQQLQQRLHEMQAEQNVHLEGTAAERRVQSVEVDGEDQAQVFHFEEFRTFGKDSVRALPLTALAYDGSFTRPPCTPVVRWYLVSEPQAATAKEILSLAASVLGQPRHDRACEEVEGLEVCSPGIGPSNGVWWNGPIKQIPESGTTFPDKLMRTVSLGFGSFHKPKETHLSSQLVSRLPWLYVQACCAVLLLCSIAMLGATCSMWSHQCCDI</sequence>
<keyword evidence="1" id="KW-0812">Transmembrane</keyword>
<dbReference type="Gene3D" id="3.10.200.10">
    <property type="entry name" value="Alpha carbonic anhydrase"/>
    <property type="match status" value="1"/>
</dbReference>
<evidence type="ECO:0000313" key="3">
    <source>
        <dbReference type="Proteomes" id="UP000649617"/>
    </source>
</evidence>
<organism evidence="2 3">
    <name type="scientific">Symbiodinium pilosum</name>
    <name type="common">Dinoflagellate</name>
    <dbReference type="NCBI Taxonomy" id="2952"/>
    <lineage>
        <taxon>Eukaryota</taxon>
        <taxon>Sar</taxon>
        <taxon>Alveolata</taxon>
        <taxon>Dinophyceae</taxon>
        <taxon>Suessiales</taxon>
        <taxon>Symbiodiniaceae</taxon>
        <taxon>Symbiodinium</taxon>
    </lineage>
</organism>
<keyword evidence="1" id="KW-0472">Membrane</keyword>
<proteinExistence type="predicted"/>
<keyword evidence="3" id="KW-1185">Reference proteome</keyword>
<dbReference type="InterPro" id="IPR036398">
    <property type="entry name" value="CA_dom_sf"/>
</dbReference>
<dbReference type="SUPFAM" id="SSF51069">
    <property type="entry name" value="Carbonic anhydrase"/>
    <property type="match status" value="1"/>
</dbReference>
<dbReference type="OrthoDB" id="429145at2759"/>
<dbReference type="Proteomes" id="UP000649617">
    <property type="component" value="Unassembled WGS sequence"/>
</dbReference>
<reference evidence="2" key="1">
    <citation type="submission" date="2021-02" db="EMBL/GenBank/DDBJ databases">
        <authorList>
            <person name="Dougan E. K."/>
            <person name="Rhodes N."/>
            <person name="Thang M."/>
            <person name="Chan C."/>
        </authorList>
    </citation>
    <scope>NUCLEOTIDE SEQUENCE</scope>
</reference>
<dbReference type="EMBL" id="CAJNIZ010008557">
    <property type="protein sequence ID" value="CAE7268832.1"/>
    <property type="molecule type" value="Genomic_DNA"/>
</dbReference>
<gene>
    <name evidence="2" type="primary">rsph10b</name>
    <name evidence="2" type="ORF">SPIL2461_LOCUS5874</name>
</gene>
<feature type="transmembrane region" description="Helical" evidence="1">
    <location>
        <begin position="694"/>
        <end position="712"/>
    </location>
</feature>
<protein>
    <submittedName>
        <fullName evidence="2">Rsph10b protein</fullName>
    </submittedName>
</protein>
<keyword evidence="1" id="KW-1133">Transmembrane helix</keyword>
<evidence type="ECO:0000256" key="1">
    <source>
        <dbReference type="SAM" id="Phobius"/>
    </source>
</evidence>
<dbReference type="AlphaFoldDB" id="A0A812MK72"/>
<name>A0A812MK72_SYMPI</name>